<gene>
    <name evidence="7" type="ORF">RFI_04743</name>
</gene>
<keyword evidence="3 6" id="KW-0812">Transmembrane</keyword>
<evidence type="ECO:0000256" key="1">
    <source>
        <dbReference type="ARBA" id="ARBA00004141"/>
    </source>
</evidence>
<evidence type="ECO:0000256" key="4">
    <source>
        <dbReference type="ARBA" id="ARBA00022989"/>
    </source>
</evidence>
<keyword evidence="8" id="KW-1185">Reference proteome</keyword>
<evidence type="ECO:0000313" key="8">
    <source>
        <dbReference type="Proteomes" id="UP000023152"/>
    </source>
</evidence>
<comment type="caution">
    <text evidence="7">The sequence shown here is derived from an EMBL/GenBank/DDBJ whole genome shotgun (WGS) entry which is preliminary data.</text>
</comment>
<keyword evidence="5 6" id="KW-0472">Membrane</keyword>
<dbReference type="AlphaFoldDB" id="X6P2G0"/>
<evidence type="ECO:0000256" key="2">
    <source>
        <dbReference type="ARBA" id="ARBA00009583"/>
    </source>
</evidence>
<dbReference type="Proteomes" id="UP000023152">
    <property type="component" value="Unassembled WGS sequence"/>
</dbReference>
<dbReference type="Pfam" id="PF14857">
    <property type="entry name" value="TMEM151"/>
    <property type="match status" value="1"/>
</dbReference>
<protein>
    <submittedName>
        <fullName evidence="7">Uncharacterized protein</fullName>
    </submittedName>
</protein>
<dbReference type="PANTHER" id="PTHR31893">
    <property type="entry name" value="TRANSMEMBRANE PROTEIN 151 HOMOLOG"/>
    <property type="match status" value="1"/>
</dbReference>
<name>X6P2G0_RETFI</name>
<keyword evidence="4 6" id="KW-1133">Transmembrane helix</keyword>
<evidence type="ECO:0000256" key="5">
    <source>
        <dbReference type="ARBA" id="ARBA00023136"/>
    </source>
</evidence>
<accession>X6P2G0</accession>
<evidence type="ECO:0000256" key="3">
    <source>
        <dbReference type="ARBA" id="ARBA00022692"/>
    </source>
</evidence>
<dbReference type="PANTHER" id="PTHR31893:SF5">
    <property type="entry name" value="TRANSMEMBRANE PROTEIN 151 HOMOLOG"/>
    <property type="match status" value="1"/>
</dbReference>
<evidence type="ECO:0000256" key="6">
    <source>
        <dbReference type="SAM" id="Phobius"/>
    </source>
</evidence>
<comment type="subcellular location">
    <subcellularLocation>
        <location evidence="1">Membrane</location>
        <topology evidence="1">Multi-pass membrane protein</topology>
    </subcellularLocation>
</comment>
<dbReference type="GO" id="GO:0016020">
    <property type="term" value="C:membrane"/>
    <property type="evidence" value="ECO:0007669"/>
    <property type="project" value="UniProtKB-SubCell"/>
</dbReference>
<reference evidence="7 8" key="1">
    <citation type="journal article" date="2013" name="Curr. Biol.">
        <title>The Genome of the Foraminiferan Reticulomyxa filosa.</title>
        <authorList>
            <person name="Glockner G."/>
            <person name="Hulsmann N."/>
            <person name="Schleicher M."/>
            <person name="Noegel A.A."/>
            <person name="Eichinger L."/>
            <person name="Gallinger C."/>
            <person name="Pawlowski J."/>
            <person name="Sierra R."/>
            <person name="Euteneuer U."/>
            <person name="Pillet L."/>
            <person name="Moustafa A."/>
            <person name="Platzer M."/>
            <person name="Groth M."/>
            <person name="Szafranski K."/>
            <person name="Schliwa M."/>
        </authorList>
    </citation>
    <scope>NUCLEOTIDE SEQUENCE [LARGE SCALE GENOMIC DNA]</scope>
</reference>
<evidence type="ECO:0000313" key="7">
    <source>
        <dbReference type="EMBL" id="ETO32376.1"/>
    </source>
</evidence>
<comment type="similarity">
    <text evidence="2">Belongs to the TMEM151 family.</text>
</comment>
<proteinExistence type="inferred from homology"/>
<dbReference type="InterPro" id="IPR026767">
    <property type="entry name" value="Tmem151"/>
</dbReference>
<organism evidence="7 8">
    <name type="scientific">Reticulomyxa filosa</name>
    <dbReference type="NCBI Taxonomy" id="46433"/>
    <lineage>
        <taxon>Eukaryota</taxon>
        <taxon>Sar</taxon>
        <taxon>Rhizaria</taxon>
        <taxon>Retaria</taxon>
        <taxon>Foraminifera</taxon>
        <taxon>Monothalamids</taxon>
        <taxon>Reticulomyxidae</taxon>
        <taxon>Reticulomyxa</taxon>
    </lineage>
</organism>
<feature type="transmembrane region" description="Helical" evidence="6">
    <location>
        <begin position="158"/>
        <end position="177"/>
    </location>
</feature>
<dbReference type="EMBL" id="ASPP01004246">
    <property type="protein sequence ID" value="ETO32376.1"/>
    <property type="molecule type" value="Genomic_DNA"/>
</dbReference>
<sequence>MQTNKHTGFEGNRIKKTISVAWQRETEDDPYVPPPLPPFAFIGNTREEFINELVGKKILVKSRKKVMTHRSQGTYKYAFCEDVSQDYPKTDCELIQLTLTKSYAFKNEQTKAHYTQMLERFIHHNNKDEHYTFSETMSVQGFNDNILIKLGPTNRMPWYNTSLGFWLASILLLTLIPRLKLLAMTGTAAWHLAKIIKCAFFFIHRVLLLLFLELFFFQMEFLQTIFFTKTGKSCEEKLVQVLKLCILSFDAAQRKFNLKVDVELYGLLVRLKYFIKQFISIEYFCSLKDKNPKEYIFNYPSGYIKKKRIVVKNLT</sequence>
<feature type="transmembrane region" description="Helical" evidence="6">
    <location>
        <begin position="198"/>
        <end position="217"/>
    </location>
</feature>